<evidence type="ECO:0000259" key="16">
    <source>
        <dbReference type="Pfam" id="PF01490"/>
    </source>
</evidence>
<dbReference type="PANTHER" id="PTHR22950:SF244">
    <property type="entry name" value="NEUTRAL AMINO ACID TRANSPORTER 9"/>
    <property type="match status" value="1"/>
</dbReference>
<keyword evidence="7" id="KW-0029">Amino-acid transport</keyword>
<evidence type="ECO:0000256" key="3">
    <source>
        <dbReference type="ARBA" id="ARBA00022448"/>
    </source>
</evidence>
<organism evidence="17 18">
    <name type="scientific">Ancylostoma duodenale</name>
    <dbReference type="NCBI Taxonomy" id="51022"/>
    <lineage>
        <taxon>Eukaryota</taxon>
        <taxon>Metazoa</taxon>
        <taxon>Ecdysozoa</taxon>
        <taxon>Nematoda</taxon>
        <taxon>Chromadorea</taxon>
        <taxon>Rhabditida</taxon>
        <taxon>Rhabditina</taxon>
        <taxon>Rhabditomorpha</taxon>
        <taxon>Strongyloidea</taxon>
        <taxon>Ancylostomatidae</taxon>
        <taxon>Ancylostomatinae</taxon>
        <taxon>Ancylostoma</taxon>
    </lineage>
</organism>
<evidence type="ECO:0000256" key="12">
    <source>
        <dbReference type="ARBA" id="ARBA00023180"/>
    </source>
</evidence>
<keyword evidence="13" id="KW-0458">Lysosome</keyword>
<dbReference type="AlphaFoldDB" id="A0A0C2C027"/>
<evidence type="ECO:0000256" key="6">
    <source>
        <dbReference type="ARBA" id="ARBA00022753"/>
    </source>
</evidence>
<feature type="transmembrane region" description="Helical" evidence="15">
    <location>
        <begin position="12"/>
        <end position="34"/>
    </location>
</feature>
<evidence type="ECO:0000256" key="15">
    <source>
        <dbReference type="SAM" id="Phobius"/>
    </source>
</evidence>
<evidence type="ECO:0000256" key="9">
    <source>
        <dbReference type="ARBA" id="ARBA00023053"/>
    </source>
</evidence>
<dbReference type="GO" id="GO:0046872">
    <property type="term" value="F:metal ion binding"/>
    <property type="evidence" value="ECO:0007669"/>
    <property type="project" value="UniProtKB-KW"/>
</dbReference>
<evidence type="ECO:0000256" key="13">
    <source>
        <dbReference type="ARBA" id="ARBA00023228"/>
    </source>
</evidence>
<evidence type="ECO:0000313" key="17">
    <source>
        <dbReference type="EMBL" id="KIH49583.1"/>
    </source>
</evidence>
<comment type="similarity">
    <text evidence="14">Belongs to the amino acid/polyamine transporter 2 family. SLC38A9 subfamily.</text>
</comment>
<dbReference type="EMBL" id="KN752782">
    <property type="protein sequence ID" value="KIH49583.1"/>
    <property type="molecule type" value="Genomic_DNA"/>
</dbReference>
<feature type="transmembrane region" description="Helical" evidence="15">
    <location>
        <begin position="70"/>
        <end position="90"/>
    </location>
</feature>
<dbReference type="Proteomes" id="UP000054047">
    <property type="component" value="Unassembled WGS sequence"/>
</dbReference>
<evidence type="ECO:0000256" key="4">
    <source>
        <dbReference type="ARBA" id="ARBA00022692"/>
    </source>
</evidence>
<keyword evidence="18" id="KW-1185">Reference proteome</keyword>
<proteinExistence type="inferred from homology"/>
<dbReference type="Pfam" id="PF01490">
    <property type="entry name" value="Aa_trans"/>
    <property type="match status" value="1"/>
</dbReference>
<gene>
    <name evidence="17" type="ORF">ANCDUO_20342</name>
</gene>
<dbReference type="OrthoDB" id="294730at2759"/>
<evidence type="ECO:0000256" key="14">
    <source>
        <dbReference type="ARBA" id="ARBA00038442"/>
    </source>
</evidence>
<keyword evidence="12" id="KW-0325">Glycoprotein</keyword>
<protein>
    <recommendedName>
        <fullName evidence="16">Amino acid transporter transmembrane domain-containing protein</fullName>
    </recommendedName>
</protein>
<keyword evidence="8 15" id="KW-1133">Transmembrane helix</keyword>
<keyword evidence="5" id="KW-0479">Metal-binding</keyword>
<evidence type="ECO:0000256" key="11">
    <source>
        <dbReference type="ARBA" id="ARBA00023157"/>
    </source>
</evidence>
<accession>A0A0C2C027</accession>
<keyword evidence="3" id="KW-0813">Transport</keyword>
<dbReference type="GO" id="GO:0005765">
    <property type="term" value="C:lysosomal membrane"/>
    <property type="evidence" value="ECO:0007669"/>
    <property type="project" value="UniProtKB-SubCell"/>
</dbReference>
<comment type="subcellular location">
    <subcellularLocation>
        <location evidence="1">Late endosome membrane</location>
        <topology evidence="1">Multi-pass membrane protein</topology>
    </subcellularLocation>
    <subcellularLocation>
        <location evidence="2">Lysosome membrane</location>
        <topology evidence="2">Multi-pass membrane protein</topology>
    </subcellularLocation>
</comment>
<evidence type="ECO:0000256" key="5">
    <source>
        <dbReference type="ARBA" id="ARBA00022723"/>
    </source>
</evidence>
<keyword evidence="10 15" id="KW-0472">Membrane</keyword>
<evidence type="ECO:0000256" key="1">
    <source>
        <dbReference type="ARBA" id="ARBA00004107"/>
    </source>
</evidence>
<keyword evidence="11" id="KW-1015">Disulfide bond</keyword>
<reference evidence="17 18" key="1">
    <citation type="submission" date="2013-12" db="EMBL/GenBank/DDBJ databases">
        <title>Draft genome of the parsitic nematode Ancylostoma duodenale.</title>
        <authorList>
            <person name="Mitreva M."/>
        </authorList>
    </citation>
    <scope>NUCLEOTIDE SEQUENCE [LARGE SCALE GENOMIC DNA]</scope>
    <source>
        <strain evidence="17 18">Zhejiang</strain>
    </source>
</reference>
<dbReference type="InterPro" id="IPR013057">
    <property type="entry name" value="AA_transpt_TM"/>
</dbReference>
<evidence type="ECO:0000256" key="7">
    <source>
        <dbReference type="ARBA" id="ARBA00022970"/>
    </source>
</evidence>
<dbReference type="GO" id="GO:0031902">
    <property type="term" value="C:late endosome membrane"/>
    <property type="evidence" value="ECO:0007669"/>
    <property type="project" value="UniProtKB-SubCell"/>
</dbReference>
<dbReference type="GO" id="GO:0015179">
    <property type="term" value="F:L-amino acid transmembrane transporter activity"/>
    <property type="evidence" value="ECO:0007669"/>
    <property type="project" value="TreeGrafter"/>
</dbReference>
<name>A0A0C2C027_9BILA</name>
<keyword evidence="4 15" id="KW-0812">Transmembrane</keyword>
<keyword evidence="9" id="KW-0915">Sodium</keyword>
<feature type="domain" description="Amino acid transporter transmembrane" evidence="16">
    <location>
        <begin position="1"/>
        <end position="96"/>
    </location>
</feature>
<keyword evidence="6" id="KW-0967">Endosome</keyword>
<evidence type="ECO:0000313" key="18">
    <source>
        <dbReference type="Proteomes" id="UP000054047"/>
    </source>
</evidence>
<sequence length="136" mass="15248">MMGVSLLSMPWALYQAGLVFGLFIFLAMALLCFYTTYIVIQSPKALDNVDPNHVEFSEICRSYLGRAGEIVAIVFSMFILTGAILAYYVLMSNFLYFTGTLIYVQCEMDKSMQPDKHLNSTQPPILLDSDSIKFGS</sequence>
<evidence type="ECO:0000256" key="10">
    <source>
        <dbReference type="ARBA" id="ARBA00023136"/>
    </source>
</evidence>
<evidence type="ECO:0000256" key="8">
    <source>
        <dbReference type="ARBA" id="ARBA00022989"/>
    </source>
</evidence>
<evidence type="ECO:0000256" key="2">
    <source>
        <dbReference type="ARBA" id="ARBA00004155"/>
    </source>
</evidence>
<dbReference type="PANTHER" id="PTHR22950">
    <property type="entry name" value="AMINO ACID TRANSPORTER"/>
    <property type="match status" value="1"/>
</dbReference>